<dbReference type="GO" id="GO:0003676">
    <property type="term" value="F:nucleic acid binding"/>
    <property type="evidence" value="ECO:0007669"/>
    <property type="project" value="InterPro"/>
</dbReference>
<dbReference type="EMBL" id="BLXT01004718">
    <property type="protein sequence ID" value="GFO16802.1"/>
    <property type="molecule type" value="Genomic_DNA"/>
</dbReference>
<protein>
    <submittedName>
        <fullName evidence="1">Transposase</fullName>
    </submittedName>
</protein>
<reference evidence="1 2" key="1">
    <citation type="journal article" date="2021" name="Elife">
        <title>Chloroplast acquisition without the gene transfer in kleptoplastic sea slugs, Plakobranchus ocellatus.</title>
        <authorList>
            <person name="Maeda T."/>
            <person name="Takahashi S."/>
            <person name="Yoshida T."/>
            <person name="Shimamura S."/>
            <person name="Takaki Y."/>
            <person name="Nagai Y."/>
            <person name="Toyoda A."/>
            <person name="Suzuki Y."/>
            <person name="Arimoto A."/>
            <person name="Ishii H."/>
            <person name="Satoh N."/>
            <person name="Nishiyama T."/>
            <person name="Hasebe M."/>
            <person name="Maruyama T."/>
            <person name="Minagawa J."/>
            <person name="Obokata J."/>
            <person name="Shigenobu S."/>
        </authorList>
    </citation>
    <scope>NUCLEOTIDE SEQUENCE [LARGE SCALE GENOMIC DNA]</scope>
</reference>
<evidence type="ECO:0000313" key="1">
    <source>
        <dbReference type="EMBL" id="GFO16802.1"/>
    </source>
</evidence>
<dbReference type="AlphaFoldDB" id="A0AAV4BCW5"/>
<name>A0AAV4BCW5_9GAST</name>
<accession>A0AAV4BCW5</accession>
<sequence length="94" mass="10799">MARWSVFRIGHTRQIETTNKQKERPGLLQSGIIFHHDTASAHTARIVTELLDEYERPVLKHPCYSADLGPCHFWLFPKTKGHFVVKISVSMISV</sequence>
<evidence type="ECO:0000313" key="2">
    <source>
        <dbReference type="Proteomes" id="UP000735302"/>
    </source>
</evidence>
<dbReference type="InterPro" id="IPR036397">
    <property type="entry name" value="RNaseH_sf"/>
</dbReference>
<gene>
    <name evidence="1" type="ORF">PoB_004330700</name>
</gene>
<dbReference type="Proteomes" id="UP000735302">
    <property type="component" value="Unassembled WGS sequence"/>
</dbReference>
<dbReference type="Gene3D" id="3.30.420.10">
    <property type="entry name" value="Ribonuclease H-like superfamily/Ribonuclease H"/>
    <property type="match status" value="1"/>
</dbReference>
<keyword evidence="2" id="KW-1185">Reference proteome</keyword>
<comment type="caution">
    <text evidence="1">The sequence shown here is derived from an EMBL/GenBank/DDBJ whole genome shotgun (WGS) entry which is preliminary data.</text>
</comment>
<proteinExistence type="predicted"/>
<organism evidence="1 2">
    <name type="scientific">Plakobranchus ocellatus</name>
    <dbReference type="NCBI Taxonomy" id="259542"/>
    <lineage>
        <taxon>Eukaryota</taxon>
        <taxon>Metazoa</taxon>
        <taxon>Spiralia</taxon>
        <taxon>Lophotrochozoa</taxon>
        <taxon>Mollusca</taxon>
        <taxon>Gastropoda</taxon>
        <taxon>Heterobranchia</taxon>
        <taxon>Euthyneura</taxon>
        <taxon>Panpulmonata</taxon>
        <taxon>Sacoglossa</taxon>
        <taxon>Placobranchoidea</taxon>
        <taxon>Plakobranchidae</taxon>
        <taxon>Plakobranchus</taxon>
    </lineage>
</organism>